<dbReference type="AlphaFoldDB" id="A0A1M6S956"/>
<evidence type="ECO:0000259" key="2">
    <source>
        <dbReference type="Pfam" id="PF07331"/>
    </source>
</evidence>
<feature type="domain" description="DUF1468" evidence="2">
    <location>
        <begin position="19"/>
        <end position="150"/>
    </location>
</feature>
<keyword evidence="1" id="KW-1133">Transmembrane helix</keyword>
<feature type="transmembrane region" description="Helical" evidence="1">
    <location>
        <begin position="91"/>
        <end position="117"/>
    </location>
</feature>
<evidence type="ECO:0000313" key="3">
    <source>
        <dbReference type="EMBL" id="SHK41283.1"/>
    </source>
</evidence>
<accession>A0A1M6S956</accession>
<evidence type="ECO:0000313" key="4">
    <source>
        <dbReference type="Proteomes" id="UP000183982"/>
    </source>
</evidence>
<sequence length="160" mass="18138">MQDAPDTTDKSRRDISRYAVPLGIIAFCVWAYWLSTQFERVPPILKRGMQPSDFPQLVIGLIIMLSVWLLFRDESEAPERLTKMVQMTMGLLIGFLLISQVDLFLALGLFAASLTALWGERRVLAIVLVGLIAPIAVFFLFDGIFEVRFPRGLLTNLWYG</sequence>
<protein>
    <submittedName>
        <fullName evidence="3">Tripartite tricarboxylate transporter TctB family protein</fullName>
    </submittedName>
</protein>
<dbReference type="OrthoDB" id="6183208at2"/>
<dbReference type="Proteomes" id="UP000183982">
    <property type="component" value="Unassembled WGS sequence"/>
</dbReference>
<dbReference type="RefSeq" id="WP_073256279.1">
    <property type="nucleotide sequence ID" value="NZ_FQZQ01000028.1"/>
</dbReference>
<dbReference type="EMBL" id="FQZQ01000028">
    <property type="protein sequence ID" value="SHK41283.1"/>
    <property type="molecule type" value="Genomic_DNA"/>
</dbReference>
<organism evidence="3 4">
    <name type="scientific">Shimia gijangensis</name>
    <dbReference type="NCBI Taxonomy" id="1470563"/>
    <lineage>
        <taxon>Bacteria</taxon>
        <taxon>Pseudomonadati</taxon>
        <taxon>Pseudomonadota</taxon>
        <taxon>Alphaproteobacteria</taxon>
        <taxon>Rhodobacterales</taxon>
        <taxon>Roseobacteraceae</taxon>
    </lineage>
</organism>
<name>A0A1M6S956_9RHOB</name>
<keyword evidence="4" id="KW-1185">Reference proteome</keyword>
<feature type="transmembrane region" description="Helical" evidence="1">
    <location>
        <begin position="18"/>
        <end position="34"/>
    </location>
</feature>
<feature type="transmembrane region" description="Helical" evidence="1">
    <location>
        <begin position="123"/>
        <end position="141"/>
    </location>
</feature>
<keyword evidence="1" id="KW-0812">Transmembrane</keyword>
<keyword evidence="1" id="KW-0472">Membrane</keyword>
<feature type="transmembrane region" description="Helical" evidence="1">
    <location>
        <begin position="54"/>
        <end position="71"/>
    </location>
</feature>
<dbReference type="STRING" id="1470563.SAMN05444000_12824"/>
<proteinExistence type="predicted"/>
<reference evidence="4" key="1">
    <citation type="submission" date="2016-11" db="EMBL/GenBank/DDBJ databases">
        <authorList>
            <person name="Varghese N."/>
            <person name="Submissions S."/>
        </authorList>
    </citation>
    <scope>NUCLEOTIDE SEQUENCE [LARGE SCALE GENOMIC DNA]</scope>
    <source>
        <strain evidence="4">DSM 100564</strain>
    </source>
</reference>
<gene>
    <name evidence="3" type="ORF">SAMN05444000_12824</name>
</gene>
<dbReference type="InterPro" id="IPR009936">
    <property type="entry name" value="DUF1468"/>
</dbReference>
<dbReference type="Pfam" id="PF07331">
    <property type="entry name" value="TctB"/>
    <property type="match status" value="1"/>
</dbReference>
<evidence type="ECO:0000256" key="1">
    <source>
        <dbReference type="SAM" id="Phobius"/>
    </source>
</evidence>